<reference evidence="5" key="1">
    <citation type="submission" date="2021-03" db="EMBL/GenBank/DDBJ databases">
        <title>Revisited historic fungal species revealed as producer of novel bioactive compounds through whole genome sequencing and comparative genomics.</title>
        <authorList>
            <person name="Vignolle G.A."/>
            <person name="Hochenegger N."/>
            <person name="Mach R.L."/>
            <person name="Mach-Aigner A.R."/>
            <person name="Javad Rahimi M."/>
            <person name="Salim K.A."/>
            <person name="Chan C.M."/>
            <person name="Lim L.B.L."/>
            <person name="Cai F."/>
            <person name="Druzhinina I.S."/>
            <person name="U'Ren J.M."/>
            <person name="Derntl C."/>
        </authorList>
    </citation>
    <scope>NUCLEOTIDE SEQUENCE</scope>
    <source>
        <strain evidence="5">TUCIM 5799</strain>
    </source>
</reference>
<gene>
    <name evidence="5" type="ORF">JX265_009357</name>
</gene>
<dbReference type="InterPro" id="IPR037147">
    <property type="entry name" value="Ribosomal_bL28_sf"/>
</dbReference>
<dbReference type="InterPro" id="IPR034704">
    <property type="entry name" value="Ribosomal_bL28/bL31-like_sf"/>
</dbReference>
<dbReference type="EMBL" id="JAFIMR010000028">
    <property type="protein sequence ID" value="KAI1861854.1"/>
    <property type="molecule type" value="Genomic_DNA"/>
</dbReference>
<evidence type="ECO:0000256" key="3">
    <source>
        <dbReference type="ARBA" id="ARBA00023274"/>
    </source>
</evidence>
<evidence type="ECO:0000313" key="5">
    <source>
        <dbReference type="EMBL" id="KAI1861854.1"/>
    </source>
</evidence>
<dbReference type="PANTHER" id="PTHR13528:SF2">
    <property type="entry name" value="LARGE RIBOSOMAL SUBUNIT PROTEIN BL28M"/>
    <property type="match status" value="1"/>
</dbReference>
<dbReference type="AlphaFoldDB" id="A0A9P9WGG5"/>
<dbReference type="InterPro" id="IPR026569">
    <property type="entry name" value="Ribosomal_bL28"/>
</dbReference>
<comment type="similarity">
    <text evidence="1">Belongs to the bacterial ribosomal protein bL28 family.</text>
</comment>
<comment type="caution">
    <text evidence="5">The sequence shown here is derived from an EMBL/GenBank/DDBJ whole genome shotgun (WGS) entry which is preliminary data.</text>
</comment>
<evidence type="ECO:0000256" key="4">
    <source>
        <dbReference type="SAM" id="MobiDB-lite"/>
    </source>
</evidence>
<feature type="compositionally biased region" description="Basic and acidic residues" evidence="4">
    <location>
        <begin position="230"/>
        <end position="254"/>
    </location>
</feature>
<evidence type="ECO:0000313" key="6">
    <source>
        <dbReference type="Proteomes" id="UP000829685"/>
    </source>
</evidence>
<dbReference type="Pfam" id="PF00830">
    <property type="entry name" value="Ribosomal_L28"/>
    <property type="match status" value="1"/>
</dbReference>
<organism evidence="5 6">
    <name type="scientific">Neoarthrinium moseri</name>
    <dbReference type="NCBI Taxonomy" id="1658444"/>
    <lineage>
        <taxon>Eukaryota</taxon>
        <taxon>Fungi</taxon>
        <taxon>Dikarya</taxon>
        <taxon>Ascomycota</taxon>
        <taxon>Pezizomycotina</taxon>
        <taxon>Sordariomycetes</taxon>
        <taxon>Xylariomycetidae</taxon>
        <taxon>Amphisphaeriales</taxon>
        <taxon>Apiosporaceae</taxon>
        <taxon>Neoarthrinium</taxon>
    </lineage>
</organism>
<accession>A0A9P9WGG5</accession>
<keyword evidence="2" id="KW-0689">Ribosomal protein</keyword>
<protein>
    <submittedName>
        <fullName evidence="5">Uncharacterized protein</fullName>
    </submittedName>
</protein>
<keyword evidence="3" id="KW-0687">Ribonucleoprotein</keyword>
<dbReference type="GO" id="GO:0005762">
    <property type="term" value="C:mitochondrial large ribosomal subunit"/>
    <property type="evidence" value="ECO:0007669"/>
    <property type="project" value="TreeGrafter"/>
</dbReference>
<feature type="region of interest" description="Disordered" evidence="4">
    <location>
        <begin position="226"/>
        <end position="254"/>
    </location>
</feature>
<dbReference type="GO" id="GO:0003735">
    <property type="term" value="F:structural constituent of ribosome"/>
    <property type="evidence" value="ECO:0007669"/>
    <property type="project" value="InterPro"/>
</dbReference>
<evidence type="ECO:0000256" key="1">
    <source>
        <dbReference type="ARBA" id="ARBA00008760"/>
    </source>
</evidence>
<dbReference type="Proteomes" id="UP000829685">
    <property type="component" value="Unassembled WGS sequence"/>
</dbReference>
<keyword evidence="6" id="KW-1185">Reference proteome</keyword>
<dbReference type="PANTHER" id="PTHR13528">
    <property type="entry name" value="39S RIBOSOMAL PROTEIN L28, MITOCHONDRIAL"/>
    <property type="match status" value="1"/>
</dbReference>
<dbReference type="SUPFAM" id="SSF143800">
    <property type="entry name" value="L28p-like"/>
    <property type="match status" value="1"/>
</dbReference>
<evidence type="ECO:0000256" key="2">
    <source>
        <dbReference type="ARBA" id="ARBA00022980"/>
    </source>
</evidence>
<sequence>MAGLRPTAAATARCLFARQTATPRTFSTTAAAARQTPTHLKVDREAVPDYPYGEFRWYKQRNSGLYGTAKIRYGNTVSQPRQIKTRTQWRPNRHTKRLWSPSLGMFIRTRLTAHVLKTIDRLGGIDAYLLGTKARRIKELGPAGWRLRWKVMQSPAVQERWAREREALGLPPKDSSAAALEEIAALEGAPSAEDMREIDAMLERGDEFVIGEEVVVEERFMAEEPASAVEEAREAAQEVLDEVKQEGEVKRKTP</sequence>
<name>A0A9P9WGG5_9PEZI</name>
<proteinExistence type="inferred from homology"/>
<dbReference type="Gene3D" id="2.30.170.40">
    <property type="entry name" value="Ribosomal protein L28/L24"/>
    <property type="match status" value="1"/>
</dbReference>